<proteinExistence type="inferred from homology"/>
<evidence type="ECO:0000256" key="3">
    <source>
        <dbReference type="ARBA" id="ARBA00022808"/>
    </source>
</evidence>
<keyword evidence="4 6" id="KW-0456">Lyase</keyword>
<dbReference type="RefSeq" id="WP_111396183.1">
    <property type="nucleotide sequence ID" value="NZ_QKYU01000001.1"/>
</dbReference>
<dbReference type="EC" id="4.3.1.3" evidence="2 6"/>
<dbReference type="InterPro" id="IPR005921">
    <property type="entry name" value="HutH"/>
</dbReference>
<keyword evidence="6" id="KW-0963">Cytoplasm</keyword>
<comment type="similarity">
    <text evidence="6 7">Belongs to the PAL/histidase family.</text>
</comment>
<dbReference type="GO" id="GO:0019557">
    <property type="term" value="P:L-histidine catabolic process to glutamate and formate"/>
    <property type="evidence" value="ECO:0007669"/>
    <property type="project" value="UniProtKB-UniPathway"/>
</dbReference>
<reference evidence="10 11" key="1">
    <citation type="submission" date="2018-06" db="EMBL/GenBank/DDBJ databases">
        <title>Genomic Encyclopedia of Archaeal and Bacterial Type Strains, Phase II (KMG-II): from individual species to whole genera.</title>
        <authorList>
            <person name="Goeker M."/>
        </authorList>
    </citation>
    <scope>NUCLEOTIDE SEQUENCE [LARGE SCALE GENOMIC DNA]</scope>
    <source>
        <strain evidence="10 11">DSM 24525</strain>
    </source>
</reference>
<dbReference type="NCBIfam" id="NF006871">
    <property type="entry name" value="PRK09367.1"/>
    <property type="match status" value="1"/>
</dbReference>
<dbReference type="GO" id="GO:0019556">
    <property type="term" value="P:L-histidine catabolic process to glutamate and formamide"/>
    <property type="evidence" value="ECO:0007669"/>
    <property type="project" value="UniProtKB-UniPathway"/>
</dbReference>
<dbReference type="InterPro" id="IPR024083">
    <property type="entry name" value="Fumarase/histidase_N"/>
</dbReference>
<dbReference type="Proteomes" id="UP000249688">
    <property type="component" value="Unassembled WGS sequence"/>
</dbReference>
<dbReference type="PANTHER" id="PTHR10362">
    <property type="entry name" value="HISTIDINE AMMONIA-LYASE"/>
    <property type="match status" value="1"/>
</dbReference>
<dbReference type="PROSITE" id="PS00488">
    <property type="entry name" value="PAL_HISTIDASE"/>
    <property type="match status" value="1"/>
</dbReference>
<dbReference type="EMBL" id="QKYU01000001">
    <property type="protein sequence ID" value="PZW50889.1"/>
    <property type="molecule type" value="Genomic_DNA"/>
</dbReference>
<dbReference type="AlphaFoldDB" id="A0A2W7ITV1"/>
<keyword evidence="11" id="KW-1185">Reference proteome</keyword>
<dbReference type="InterPro" id="IPR008948">
    <property type="entry name" value="L-Aspartase-like"/>
</dbReference>
<dbReference type="HAMAP" id="MF_00229">
    <property type="entry name" value="His_ammonia_lyase"/>
    <property type="match status" value="1"/>
</dbReference>
<dbReference type="SUPFAM" id="SSF48557">
    <property type="entry name" value="L-aspartase-like"/>
    <property type="match status" value="1"/>
</dbReference>
<evidence type="ECO:0000256" key="1">
    <source>
        <dbReference type="ARBA" id="ARBA00005113"/>
    </source>
</evidence>
<evidence type="ECO:0000256" key="5">
    <source>
        <dbReference type="ARBA" id="ARBA00049269"/>
    </source>
</evidence>
<sequence>MSDPSNLTPGQAALPALRAIMAGGAVALAPGWREACAASAAGLALRLASGEALYGVNTGFGKLASTRIGAEDLARLQVNLLRSHAAGTGPLLRAPVVRLILALKAFSLARGASGVRPEVVEALLALLRHGVLPCIPARGSVGASGDLAPLAHMALVLIGEGQARTEDGVVLDGAEAMARAGLAPLELEPKEGLALLNGTQVSTALALGGLFAAEDLWRSALVTGAMSVEAARGTDTPFDARIHDLRGQPGQIRAATALRSLLAGSAIRESHRLGDPRVQDPYSLRCQPQVAGACRDLLDQAGATLEREANAVTDNPLVVPDGAGGFDLLSGGNFHAEPVAFAADIIALALAETAAIAERRIALLTDPALSGLPAFLVREGGLNSGFMIAQVTAAALASEVKAMAHPRSIDSLPTSANQEDHVSMATGAALRLSDMAEQVAGVLAIEALAAAQGIGFHRPLCSSVPIEAAHALVRSVAGPWEEDRIMAPDIAAVTLLVEQGALAAICPDV</sequence>
<evidence type="ECO:0000256" key="9">
    <source>
        <dbReference type="RuleBase" id="RU004480"/>
    </source>
</evidence>
<evidence type="ECO:0000313" key="11">
    <source>
        <dbReference type="Proteomes" id="UP000249688"/>
    </source>
</evidence>
<comment type="caution">
    <text evidence="10">The sequence shown here is derived from an EMBL/GenBank/DDBJ whole genome shotgun (WGS) entry which is preliminary data.</text>
</comment>
<gene>
    <name evidence="6" type="primary">hutH</name>
    <name evidence="10" type="ORF">C8P66_101104</name>
</gene>
<dbReference type="InterPro" id="IPR001106">
    <property type="entry name" value="Aromatic_Lyase"/>
</dbReference>
<dbReference type="FunFam" id="1.10.275.10:FF:000005">
    <property type="entry name" value="Histidine ammonia-lyase"/>
    <property type="match status" value="1"/>
</dbReference>
<evidence type="ECO:0000313" key="10">
    <source>
        <dbReference type="EMBL" id="PZW50889.1"/>
    </source>
</evidence>
<evidence type="ECO:0000256" key="2">
    <source>
        <dbReference type="ARBA" id="ARBA00012994"/>
    </source>
</evidence>
<evidence type="ECO:0000256" key="4">
    <source>
        <dbReference type="ARBA" id="ARBA00023239"/>
    </source>
</evidence>
<organism evidence="10 11">
    <name type="scientific">Humitalea rosea</name>
    <dbReference type="NCBI Taxonomy" id="990373"/>
    <lineage>
        <taxon>Bacteria</taxon>
        <taxon>Pseudomonadati</taxon>
        <taxon>Pseudomonadota</taxon>
        <taxon>Alphaproteobacteria</taxon>
        <taxon>Acetobacterales</taxon>
        <taxon>Roseomonadaceae</taxon>
        <taxon>Humitalea</taxon>
    </lineage>
</organism>
<comment type="catalytic activity">
    <reaction evidence="5 6 8">
        <text>L-histidine = trans-urocanate + NH4(+)</text>
        <dbReference type="Rhea" id="RHEA:21232"/>
        <dbReference type="ChEBI" id="CHEBI:17771"/>
        <dbReference type="ChEBI" id="CHEBI:28938"/>
        <dbReference type="ChEBI" id="CHEBI:57595"/>
        <dbReference type="EC" id="4.3.1.3"/>
    </reaction>
</comment>
<dbReference type="NCBIfam" id="TIGR01225">
    <property type="entry name" value="hutH"/>
    <property type="match status" value="1"/>
</dbReference>
<keyword evidence="3 6" id="KW-0369">Histidine metabolism</keyword>
<name>A0A2W7ITV1_9PROT</name>
<dbReference type="UniPathway" id="UPA00379">
    <property type="reaction ID" value="UER00549"/>
</dbReference>
<dbReference type="OrthoDB" id="9806955at2"/>
<accession>A0A2W7ITV1</accession>
<dbReference type="Gene3D" id="1.10.275.10">
    <property type="entry name" value="Fumarase/aspartase (N-terminal domain)"/>
    <property type="match status" value="1"/>
</dbReference>
<evidence type="ECO:0000256" key="8">
    <source>
        <dbReference type="RuleBase" id="RU004479"/>
    </source>
</evidence>
<dbReference type="InterPro" id="IPR022313">
    <property type="entry name" value="Phe/His_NH3-lyase_AS"/>
</dbReference>
<protein>
    <recommendedName>
        <fullName evidence="2 6">Histidine ammonia-lyase</fullName>
        <shortName evidence="6">Histidase</shortName>
        <ecNumber evidence="2 6">4.3.1.3</ecNumber>
    </recommendedName>
</protein>
<dbReference type="FunFam" id="1.20.200.10:FF:000003">
    <property type="entry name" value="Histidine ammonia-lyase"/>
    <property type="match status" value="1"/>
</dbReference>
<dbReference type="CDD" id="cd00332">
    <property type="entry name" value="PAL-HAL"/>
    <property type="match status" value="1"/>
</dbReference>
<dbReference type="Pfam" id="PF00221">
    <property type="entry name" value="Lyase_aromatic"/>
    <property type="match status" value="1"/>
</dbReference>
<evidence type="ECO:0000256" key="7">
    <source>
        <dbReference type="RuleBase" id="RU003954"/>
    </source>
</evidence>
<evidence type="ECO:0000256" key="6">
    <source>
        <dbReference type="HAMAP-Rule" id="MF_00229"/>
    </source>
</evidence>
<dbReference type="GO" id="GO:0005737">
    <property type="term" value="C:cytoplasm"/>
    <property type="evidence" value="ECO:0007669"/>
    <property type="project" value="UniProtKB-SubCell"/>
</dbReference>
<comment type="PTM">
    <text evidence="6">Contains an active site 4-methylidene-imidazol-5-one (MIO), which is formed autocatalytically by cyclization and dehydration of residues Ala-Ser-Gly.</text>
</comment>
<dbReference type="GO" id="GO:0004397">
    <property type="term" value="F:histidine ammonia-lyase activity"/>
    <property type="evidence" value="ECO:0007669"/>
    <property type="project" value="UniProtKB-UniRule"/>
</dbReference>
<dbReference type="Gene3D" id="1.20.200.10">
    <property type="entry name" value="Fumarase/aspartase (Central domain)"/>
    <property type="match status" value="1"/>
</dbReference>
<comment type="subcellular location">
    <subcellularLocation>
        <location evidence="6 9">Cytoplasm</location>
    </subcellularLocation>
</comment>
<feature type="cross-link" description="5-imidazolinone (Ala-Gly)" evidence="6">
    <location>
        <begin position="143"/>
        <end position="145"/>
    </location>
</feature>
<feature type="modified residue" description="2,3-didehydroalanine (Ser)" evidence="6">
    <location>
        <position position="144"/>
    </location>
</feature>
<comment type="pathway">
    <text evidence="1 6 8">Amino-acid degradation; L-histidine degradation into L-glutamate; N-formimidoyl-L-glutamate from L-histidine: step 1/3.</text>
</comment>